<dbReference type="InterPro" id="IPR011006">
    <property type="entry name" value="CheY-like_superfamily"/>
</dbReference>
<dbReference type="GO" id="GO:0000160">
    <property type="term" value="P:phosphorelay signal transduction system"/>
    <property type="evidence" value="ECO:0007669"/>
    <property type="project" value="InterPro"/>
</dbReference>
<dbReference type="InterPro" id="IPR001789">
    <property type="entry name" value="Sig_transdc_resp-reg_receiver"/>
</dbReference>
<reference evidence="4 5" key="1">
    <citation type="submission" date="2020-05" db="EMBL/GenBank/DDBJ databases">
        <title>Thiomicrorhabdus sediminis sp.nov. and Thiomicrorhabdus xiamenensis sp.nov., novel sulfur-oxidizing bacteria isolated from coastal sediment.</title>
        <authorList>
            <person name="Liu X."/>
        </authorList>
    </citation>
    <scope>NUCLEOTIDE SEQUENCE [LARGE SCALE GENOMIC DNA]</scope>
    <source>
        <strain evidence="4 5">G2</strain>
    </source>
</reference>
<evidence type="ECO:0000256" key="1">
    <source>
        <dbReference type="ARBA" id="ARBA00022553"/>
    </source>
</evidence>
<evidence type="ECO:0000259" key="3">
    <source>
        <dbReference type="PROSITE" id="PS50110"/>
    </source>
</evidence>
<gene>
    <name evidence="4" type="ORF">HQN79_03455</name>
</gene>
<protein>
    <submittedName>
        <fullName evidence="4">Response regulator</fullName>
    </submittedName>
</protein>
<feature type="modified residue" description="4-aspartylphosphate" evidence="2">
    <location>
        <position position="52"/>
    </location>
</feature>
<evidence type="ECO:0000256" key="2">
    <source>
        <dbReference type="PROSITE-ProRule" id="PRU00169"/>
    </source>
</evidence>
<dbReference type="Proteomes" id="UP000504724">
    <property type="component" value="Chromosome"/>
</dbReference>
<accession>A0A7D4NJW8</accession>
<keyword evidence="5" id="KW-1185">Reference proteome</keyword>
<dbReference type="PANTHER" id="PTHR44591">
    <property type="entry name" value="STRESS RESPONSE REGULATOR PROTEIN 1"/>
    <property type="match status" value="1"/>
</dbReference>
<dbReference type="InterPro" id="IPR050595">
    <property type="entry name" value="Bact_response_regulator"/>
</dbReference>
<dbReference type="AlphaFoldDB" id="A0A7D4NJW8"/>
<keyword evidence="1 2" id="KW-0597">Phosphoprotein</keyword>
<dbReference type="SUPFAM" id="SSF52172">
    <property type="entry name" value="CheY-like"/>
    <property type="match status" value="1"/>
</dbReference>
<proteinExistence type="predicted"/>
<dbReference type="PANTHER" id="PTHR44591:SF3">
    <property type="entry name" value="RESPONSE REGULATORY DOMAIN-CONTAINING PROTEIN"/>
    <property type="match status" value="1"/>
</dbReference>
<evidence type="ECO:0000313" key="5">
    <source>
        <dbReference type="Proteomes" id="UP000504724"/>
    </source>
</evidence>
<dbReference type="SMART" id="SM00448">
    <property type="entry name" value="REC"/>
    <property type="match status" value="1"/>
</dbReference>
<dbReference type="Gene3D" id="3.40.50.2300">
    <property type="match status" value="1"/>
</dbReference>
<dbReference type="PROSITE" id="PS50110">
    <property type="entry name" value="RESPONSE_REGULATORY"/>
    <property type="match status" value="1"/>
</dbReference>
<dbReference type="EMBL" id="CP054020">
    <property type="protein sequence ID" value="QKI88689.1"/>
    <property type="molecule type" value="Genomic_DNA"/>
</dbReference>
<evidence type="ECO:0000313" key="4">
    <source>
        <dbReference type="EMBL" id="QKI88689.1"/>
    </source>
</evidence>
<sequence length="124" mass="13958">MYRILVVDDSDVICSLLKLTLQSDGHQVQVTKNLHDAQEIVDKEVFDLIIADYMLSREENGLQLVSHLQETVNASTPVIMLSAEAMPEHKAEAKQLGVNAWMKKPFSPHGILKIIHKVIEEQEA</sequence>
<dbReference type="Pfam" id="PF00072">
    <property type="entry name" value="Response_reg"/>
    <property type="match status" value="1"/>
</dbReference>
<organism evidence="4 5">
    <name type="scientific">Thiomicrorhabdus xiamenensis</name>
    <dbReference type="NCBI Taxonomy" id="2739063"/>
    <lineage>
        <taxon>Bacteria</taxon>
        <taxon>Pseudomonadati</taxon>
        <taxon>Pseudomonadota</taxon>
        <taxon>Gammaproteobacteria</taxon>
        <taxon>Thiotrichales</taxon>
        <taxon>Piscirickettsiaceae</taxon>
        <taxon>Thiomicrorhabdus</taxon>
    </lineage>
</organism>
<name>A0A7D4NJW8_9GAMM</name>
<feature type="domain" description="Response regulatory" evidence="3">
    <location>
        <begin position="3"/>
        <end position="119"/>
    </location>
</feature>
<dbReference type="RefSeq" id="WP_173284302.1">
    <property type="nucleotide sequence ID" value="NZ_CP054020.1"/>
</dbReference>
<dbReference type="KEGG" id="txa:HQN79_03455"/>